<dbReference type="AlphaFoldDB" id="A0A6C0LBR8"/>
<protein>
    <submittedName>
        <fullName evidence="1">Uncharacterized protein</fullName>
    </submittedName>
</protein>
<dbReference type="EMBL" id="MN740451">
    <property type="protein sequence ID" value="QHU27131.1"/>
    <property type="molecule type" value="Genomic_DNA"/>
</dbReference>
<organism evidence="1">
    <name type="scientific">viral metagenome</name>
    <dbReference type="NCBI Taxonomy" id="1070528"/>
    <lineage>
        <taxon>unclassified sequences</taxon>
        <taxon>metagenomes</taxon>
        <taxon>organismal metagenomes</taxon>
    </lineage>
</organism>
<reference evidence="1" key="1">
    <citation type="journal article" date="2020" name="Nature">
        <title>Giant virus diversity and host interactions through global metagenomics.</title>
        <authorList>
            <person name="Schulz F."/>
            <person name="Roux S."/>
            <person name="Paez-Espino D."/>
            <person name="Jungbluth S."/>
            <person name="Walsh D.A."/>
            <person name="Denef V.J."/>
            <person name="McMahon K.D."/>
            <person name="Konstantinidis K.T."/>
            <person name="Eloe-Fadrosh E.A."/>
            <person name="Kyrpides N.C."/>
            <person name="Woyke T."/>
        </authorList>
    </citation>
    <scope>NUCLEOTIDE SEQUENCE</scope>
    <source>
        <strain evidence="1">GVMAG-M-3300027763-16</strain>
    </source>
</reference>
<proteinExistence type="predicted"/>
<evidence type="ECO:0000313" key="1">
    <source>
        <dbReference type="EMBL" id="QHU27131.1"/>
    </source>
</evidence>
<sequence length="307" mass="35678">MYQPETAARTLVAKDMDICMYSTDDVDSFLIALQNIFNDRIGYTNITSSDITASQENNYFNIPIVLHKKINYTITIGKIPFVHRGVEISFDFDIIVPRNSKLMPPFNRVDMLSNVFILNRQGIVMSNNTGTAIDKMSIVNKQKMSARIMEDVVQFKTQFCLGNYTDNYTCGNFNYNSKVCERLNKMLFRGFKWDITNMPFFLDEHKKELNNGDNGDINCCICLSNFKNNDRVVKVFIDNSTKTEKKVCSIAHDKCMFKYFETQVENAKSDMISGRDDFKFRCPMRNIINFKQYAENIDDIIREKMKN</sequence>
<name>A0A6C0LBR8_9ZZZZ</name>
<accession>A0A6C0LBR8</accession>